<proteinExistence type="predicted"/>
<evidence type="ECO:0000313" key="4">
    <source>
        <dbReference type="Proteomes" id="UP000648984"/>
    </source>
</evidence>
<protein>
    <submittedName>
        <fullName evidence="3">Cupredoxin domain-containing protein</fullName>
    </submittedName>
</protein>
<feature type="domain" description="EfeO-type cupredoxin-like" evidence="2">
    <location>
        <begin position="28"/>
        <end position="118"/>
    </location>
</feature>
<dbReference type="RefSeq" id="WP_169258976.1">
    <property type="nucleotide sequence ID" value="NZ_WTVQ01000004.1"/>
</dbReference>
<dbReference type="EMBL" id="WTVQ01000004">
    <property type="protein sequence ID" value="NMG73821.1"/>
    <property type="molecule type" value="Genomic_DNA"/>
</dbReference>
<comment type="caution">
    <text evidence="3">The sequence shown here is derived from an EMBL/GenBank/DDBJ whole genome shotgun (WGS) entry which is preliminary data.</text>
</comment>
<evidence type="ECO:0000256" key="1">
    <source>
        <dbReference type="SAM" id="SignalP"/>
    </source>
</evidence>
<dbReference type="SUPFAM" id="SSF49503">
    <property type="entry name" value="Cupredoxins"/>
    <property type="match status" value="1"/>
</dbReference>
<name>A0ABX1Q630_9RHOO</name>
<organism evidence="3 4">
    <name type="scientific">Aromatoleum diolicum</name>
    <dbReference type="NCBI Taxonomy" id="75796"/>
    <lineage>
        <taxon>Bacteria</taxon>
        <taxon>Pseudomonadati</taxon>
        <taxon>Pseudomonadota</taxon>
        <taxon>Betaproteobacteria</taxon>
        <taxon>Rhodocyclales</taxon>
        <taxon>Rhodocyclaceae</taxon>
        <taxon>Aromatoleum</taxon>
    </lineage>
</organism>
<gene>
    <name evidence="3" type="ORF">GPA25_03520</name>
</gene>
<dbReference type="InterPro" id="IPR008972">
    <property type="entry name" value="Cupredoxin"/>
</dbReference>
<dbReference type="Gene3D" id="2.60.40.420">
    <property type="entry name" value="Cupredoxins - blue copper proteins"/>
    <property type="match status" value="1"/>
</dbReference>
<dbReference type="Proteomes" id="UP000648984">
    <property type="component" value="Unassembled WGS sequence"/>
</dbReference>
<accession>A0ABX1Q630</accession>
<feature type="signal peptide" evidence="1">
    <location>
        <begin position="1"/>
        <end position="31"/>
    </location>
</feature>
<reference evidence="3 4" key="1">
    <citation type="submission" date="2019-12" db="EMBL/GenBank/DDBJ databases">
        <title>Comparative genomics gives insights into the taxonomy of the Azoarcus-Aromatoleum group and reveals separate origins of nif in the plant-associated Azoarcus and non-plant-associated Aromatoleum sub-groups.</title>
        <authorList>
            <person name="Lafos M."/>
            <person name="Maluk M."/>
            <person name="Batista M."/>
            <person name="Junghare M."/>
            <person name="Carmona M."/>
            <person name="Faoro H."/>
            <person name="Cruz L.M."/>
            <person name="Battistoni F."/>
            <person name="De Souza E."/>
            <person name="Pedrosa F."/>
            <person name="Chen W.-M."/>
            <person name="Poole P.S."/>
            <person name="Dixon R.A."/>
            <person name="James E.K."/>
        </authorList>
    </citation>
    <scope>NUCLEOTIDE SEQUENCE [LARGE SCALE GENOMIC DNA]</scope>
    <source>
        <strain evidence="3 4">22Lin</strain>
    </source>
</reference>
<keyword evidence="1" id="KW-0732">Signal</keyword>
<dbReference type="Pfam" id="PF13473">
    <property type="entry name" value="Cupredoxin_1"/>
    <property type="match status" value="1"/>
</dbReference>
<evidence type="ECO:0000259" key="2">
    <source>
        <dbReference type="Pfam" id="PF13473"/>
    </source>
</evidence>
<feature type="chain" id="PRO_5046639529" evidence="1">
    <location>
        <begin position="32"/>
        <end position="119"/>
    </location>
</feature>
<sequence>MGSRSSSRAARVLAAALAGGCALALPGLARAEMPTFEVIAENGHLMPETIEVPANTRFRLTLINRNAGPEEFETTRPFKELVVGPGVTRSTIFPPLKPGTYPFFGEFHPDTAKGRFVAK</sequence>
<evidence type="ECO:0000313" key="3">
    <source>
        <dbReference type="EMBL" id="NMG73821.1"/>
    </source>
</evidence>
<keyword evidence="4" id="KW-1185">Reference proteome</keyword>
<dbReference type="InterPro" id="IPR028096">
    <property type="entry name" value="EfeO_Cupredoxin"/>
</dbReference>